<reference evidence="10" key="2">
    <citation type="submission" date="2020-09" db="EMBL/GenBank/DDBJ databases">
        <authorList>
            <person name="Sun Q."/>
            <person name="Zhou Y."/>
        </authorList>
    </citation>
    <scope>NUCLEOTIDE SEQUENCE</scope>
    <source>
        <strain evidence="10">CGMCC 1.12919</strain>
    </source>
</reference>
<name>A0A916TY46_9HYPH</name>
<evidence type="ECO:0000256" key="5">
    <source>
        <dbReference type="ARBA" id="ARBA00023004"/>
    </source>
</evidence>
<dbReference type="EC" id="2.3.1.234" evidence="1"/>
<evidence type="ECO:0000313" key="10">
    <source>
        <dbReference type="EMBL" id="GGC52038.1"/>
    </source>
</evidence>
<evidence type="ECO:0000313" key="11">
    <source>
        <dbReference type="Proteomes" id="UP000637002"/>
    </source>
</evidence>
<dbReference type="RefSeq" id="WP_188607866.1">
    <property type="nucleotide sequence ID" value="NZ_BMGG01000001.1"/>
</dbReference>
<dbReference type="InterPro" id="IPR022496">
    <property type="entry name" value="T6A_TsaB"/>
</dbReference>
<reference evidence="10" key="1">
    <citation type="journal article" date="2014" name="Int. J. Syst. Evol. Microbiol.">
        <title>Complete genome sequence of Corynebacterium casei LMG S-19264T (=DSM 44701T), isolated from a smear-ripened cheese.</title>
        <authorList>
            <consortium name="US DOE Joint Genome Institute (JGI-PGF)"/>
            <person name="Walter F."/>
            <person name="Albersmeier A."/>
            <person name="Kalinowski J."/>
            <person name="Ruckert C."/>
        </authorList>
    </citation>
    <scope>NUCLEOTIDE SEQUENCE</scope>
    <source>
        <strain evidence="10">CGMCC 1.12919</strain>
    </source>
</reference>
<evidence type="ECO:0000256" key="1">
    <source>
        <dbReference type="ARBA" id="ARBA00012156"/>
    </source>
</evidence>
<keyword evidence="2" id="KW-0808">Transferase</keyword>
<dbReference type="InterPro" id="IPR017861">
    <property type="entry name" value="KAE1/TsaD"/>
</dbReference>
<dbReference type="Pfam" id="PF00814">
    <property type="entry name" value="TsaD"/>
    <property type="match status" value="1"/>
</dbReference>
<evidence type="ECO:0000259" key="9">
    <source>
        <dbReference type="Pfam" id="PF00814"/>
    </source>
</evidence>
<keyword evidence="5" id="KW-0408">Iron</keyword>
<dbReference type="AlphaFoldDB" id="A0A916TY46"/>
<protein>
    <recommendedName>
        <fullName evidence="1">N(6)-L-threonylcarbamoyladenine synthase</fullName>
        <ecNumber evidence="1">2.3.1.234</ecNumber>
    </recommendedName>
</protein>
<accession>A0A916TY46</accession>
<organism evidence="10 11">
    <name type="scientific">Chelatococcus reniformis</name>
    <dbReference type="NCBI Taxonomy" id="1494448"/>
    <lineage>
        <taxon>Bacteria</taxon>
        <taxon>Pseudomonadati</taxon>
        <taxon>Pseudomonadota</taxon>
        <taxon>Alphaproteobacteria</taxon>
        <taxon>Hyphomicrobiales</taxon>
        <taxon>Chelatococcaceae</taxon>
        <taxon>Chelatococcus</taxon>
    </lineage>
</organism>
<evidence type="ECO:0000256" key="3">
    <source>
        <dbReference type="ARBA" id="ARBA00022694"/>
    </source>
</evidence>
<keyword evidence="3" id="KW-0819">tRNA processing</keyword>
<dbReference type="Proteomes" id="UP000637002">
    <property type="component" value="Unassembled WGS sequence"/>
</dbReference>
<evidence type="ECO:0000256" key="4">
    <source>
        <dbReference type="ARBA" id="ARBA00022723"/>
    </source>
</evidence>
<dbReference type="SUPFAM" id="SSF53067">
    <property type="entry name" value="Actin-like ATPase domain"/>
    <property type="match status" value="1"/>
</dbReference>
<dbReference type="NCBIfam" id="TIGR03725">
    <property type="entry name" value="T6A_YeaZ"/>
    <property type="match status" value="1"/>
</dbReference>
<dbReference type="GO" id="GO:0002949">
    <property type="term" value="P:tRNA threonylcarbamoyladenosine modification"/>
    <property type="evidence" value="ECO:0007669"/>
    <property type="project" value="InterPro"/>
</dbReference>
<feature type="domain" description="Gcp-like" evidence="9">
    <location>
        <begin position="34"/>
        <end position="128"/>
    </location>
</feature>
<keyword evidence="11" id="KW-1185">Reference proteome</keyword>
<dbReference type="EMBL" id="BMGG01000001">
    <property type="protein sequence ID" value="GGC52038.1"/>
    <property type="molecule type" value="Genomic_DNA"/>
</dbReference>
<evidence type="ECO:0000256" key="2">
    <source>
        <dbReference type="ARBA" id="ARBA00022679"/>
    </source>
</evidence>
<comment type="catalytic activity">
    <reaction evidence="7">
        <text>L-threonylcarbamoyladenylate + adenosine(37) in tRNA = N(6)-L-threonylcarbamoyladenosine(37) in tRNA + AMP + H(+)</text>
        <dbReference type="Rhea" id="RHEA:37059"/>
        <dbReference type="Rhea" id="RHEA-COMP:10162"/>
        <dbReference type="Rhea" id="RHEA-COMP:10163"/>
        <dbReference type="ChEBI" id="CHEBI:15378"/>
        <dbReference type="ChEBI" id="CHEBI:73682"/>
        <dbReference type="ChEBI" id="CHEBI:74411"/>
        <dbReference type="ChEBI" id="CHEBI:74418"/>
        <dbReference type="ChEBI" id="CHEBI:456215"/>
        <dbReference type="EC" id="2.3.1.234"/>
    </reaction>
</comment>
<evidence type="ECO:0000256" key="7">
    <source>
        <dbReference type="ARBA" id="ARBA00048117"/>
    </source>
</evidence>
<sequence length="227" mass="22837">MRILAIDTALGACSACVADSGGGEALARETITMERGHAEALLPLIERVIAHTPGGFPSLNRVAVVVGPGSFTGLRIGIAAARAIGLALEVPVVGVTTLSALLGPLVAGNVDRVAVAAVDARNGHVYLQALAPGGRVIVAPRLLAAREAVRLLGTSPVMIAGSGAGLLAAEASALGVSATIAPEALYADPQWVARLGALADPAQAPPKPFYLRAPDAKPQDHGALPRQ</sequence>
<dbReference type="GO" id="GO:0061711">
    <property type="term" value="F:tRNA N(6)-L-threonylcarbamoyladenine synthase activity"/>
    <property type="evidence" value="ECO:0007669"/>
    <property type="project" value="UniProtKB-EC"/>
</dbReference>
<dbReference type="PRINTS" id="PR00789">
    <property type="entry name" value="OSIALOPTASE"/>
</dbReference>
<dbReference type="InterPro" id="IPR000905">
    <property type="entry name" value="Gcp-like_dom"/>
</dbReference>
<feature type="region of interest" description="Disordered" evidence="8">
    <location>
        <begin position="206"/>
        <end position="227"/>
    </location>
</feature>
<proteinExistence type="predicted"/>
<dbReference type="InterPro" id="IPR043129">
    <property type="entry name" value="ATPase_NBD"/>
</dbReference>
<keyword evidence="4" id="KW-0479">Metal-binding</keyword>
<dbReference type="PANTHER" id="PTHR11735">
    <property type="entry name" value="TRNA N6-ADENOSINE THREONYLCARBAMOYLTRANSFERASE"/>
    <property type="match status" value="1"/>
</dbReference>
<gene>
    <name evidence="10" type="ORF">GCM10010994_08960</name>
</gene>
<dbReference type="PANTHER" id="PTHR11735:SF11">
    <property type="entry name" value="TRNA THREONYLCARBAMOYLADENOSINE BIOSYNTHESIS PROTEIN TSAB"/>
    <property type="match status" value="1"/>
</dbReference>
<dbReference type="Gene3D" id="3.30.420.40">
    <property type="match status" value="2"/>
</dbReference>
<evidence type="ECO:0000256" key="8">
    <source>
        <dbReference type="SAM" id="MobiDB-lite"/>
    </source>
</evidence>
<comment type="caution">
    <text evidence="10">The sequence shown here is derived from an EMBL/GenBank/DDBJ whole genome shotgun (WGS) entry which is preliminary data.</text>
</comment>
<evidence type="ECO:0000256" key="6">
    <source>
        <dbReference type="ARBA" id="ARBA00023315"/>
    </source>
</evidence>
<dbReference type="GO" id="GO:0005829">
    <property type="term" value="C:cytosol"/>
    <property type="evidence" value="ECO:0007669"/>
    <property type="project" value="TreeGrafter"/>
</dbReference>
<keyword evidence="6" id="KW-0012">Acyltransferase</keyword>
<dbReference type="GO" id="GO:0046872">
    <property type="term" value="F:metal ion binding"/>
    <property type="evidence" value="ECO:0007669"/>
    <property type="project" value="UniProtKB-KW"/>
</dbReference>